<organism evidence="1 2">
    <name type="scientific">Mesosutterella multiformis</name>
    <dbReference type="NCBI Taxonomy" id="2259133"/>
    <lineage>
        <taxon>Bacteria</taxon>
        <taxon>Pseudomonadati</taxon>
        <taxon>Pseudomonadota</taxon>
        <taxon>Betaproteobacteria</taxon>
        <taxon>Burkholderiales</taxon>
        <taxon>Sutterellaceae</taxon>
        <taxon>Mesosutterella</taxon>
    </lineage>
</organism>
<gene>
    <name evidence="1" type="ORF">MESMUL_21970</name>
</gene>
<accession>A0A388SGN7</accession>
<dbReference type="EMBL" id="BGZJ01000002">
    <property type="protein sequence ID" value="GBO94843.1"/>
    <property type="molecule type" value="Genomic_DNA"/>
</dbReference>
<name>A0A388SGN7_9BURK</name>
<proteinExistence type="predicted"/>
<dbReference type="Proteomes" id="UP000266091">
    <property type="component" value="Unassembled WGS sequence"/>
</dbReference>
<reference evidence="1 2" key="1">
    <citation type="journal article" date="2018" name="Int. J. Syst. Evol. Microbiol.">
        <title>Mesosutterella multiformis gen. nov., sp. nov., a member of the family Sutterellaceae and Sutterella megalosphaeroides sp. nov., isolated from human faeces.</title>
        <authorList>
            <person name="Sakamoto M."/>
            <person name="Ikeyama N."/>
            <person name="Kunihiro T."/>
            <person name="Iino T."/>
            <person name="Yuki M."/>
            <person name="Ohkuma M."/>
        </authorList>
    </citation>
    <scope>NUCLEOTIDE SEQUENCE [LARGE SCALE GENOMIC DNA]</scope>
    <source>
        <strain evidence="1 2">4NBBH2</strain>
    </source>
</reference>
<comment type="caution">
    <text evidence="1">The sequence shown here is derived from an EMBL/GenBank/DDBJ whole genome shotgun (WGS) entry which is preliminary data.</text>
</comment>
<dbReference type="AlphaFoldDB" id="A0A388SGN7"/>
<evidence type="ECO:0000313" key="1">
    <source>
        <dbReference type="EMBL" id="GBO94843.1"/>
    </source>
</evidence>
<sequence length="94" mass="10365">MPAEPIGPDGTLLHGLERIWAYAAQNDGYYPVIATPTLLGEIYYGHALLQLRDLNAALFEKYGINVHGRLLDLIGTPSDPPKNTVANYHFKCKA</sequence>
<protein>
    <submittedName>
        <fullName evidence="1">Uncharacterized protein</fullName>
    </submittedName>
</protein>
<evidence type="ECO:0000313" key="2">
    <source>
        <dbReference type="Proteomes" id="UP000266091"/>
    </source>
</evidence>
<keyword evidence="2" id="KW-1185">Reference proteome</keyword>